<evidence type="ECO:0000256" key="1">
    <source>
        <dbReference type="SAM" id="MobiDB-lite"/>
    </source>
</evidence>
<feature type="region of interest" description="Disordered" evidence="1">
    <location>
        <begin position="45"/>
        <end position="65"/>
    </location>
</feature>
<comment type="caution">
    <text evidence="2">The sequence shown here is derived from an EMBL/GenBank/DDBJ whole genome shotgun (WGS) entry which is preliminary data.</text>
</comment>
<keyword evidence="3" id="KW-1185">Reference proteome</keyword>
<protein>
    <submittedName>
        <fullName evidence="2">Uncharacterized protein</fullName>
    </submittedName>
</protein>
<proteinExistence type="predicted"/>
<evidence type="ECO:0000313" key="3">
    <source>
        <dbReference type="Proteomes" id="UP000054172"/>
    </source>
</evidence>
<gene>
    <name evidence="2" type="ORF">AL399_08210</name>
</gene>
<dbReference type="Proteomes" id="UP000054172">
    <property type="component" value="Unassembled WGS sequence"/>
</dbReference>
<evidence type="ECO:0000313" key="2">
    <source>
        <dbReference type="EMBL" id="KQM08272.1"/>
    </source>
</evidence>
<name>A0A0Q4B5I1_9BACT</name>
<reference evidence="2" key="1">
    <citation type="submission" date="2015-08" db="EMBL/GenBank/DDBJ databases">
        <title>Candidatus Bacteriodes Periocalifornicus.</title>
        <authorList>
            <person name="McLean J.S."/>
            <person name="Kelley S."/>
        </authorList>
    </citation>
    <scope>NUCLEOTIDE SEQUENCE [LARGE SCALE GENOMIC DNA]</scope>
    <source>
        <strain evidence="2">12B</strain>
    </source>
</reference>
<organism evidence="2 3">
    <name type="scientific">Candidatus [Bacteroides] periocalifornicus</name>
    <dbReference type="NCBI Taxonomy" id="1702214"/>
    <lineage>
        <taxon>Bacteria</taxon>
        <taxon>Pseudomonadati</taxon>
        <taxon>Bacteroidota</taxon>
    </lineage>
</organism>
<dbReference type="PATRIC" id="fig|1702214.3.peg.1609"/>
<sequence length="88" mass="9652">MQQGAGKACNTTLPIPPHPVEIVIYTSTLQPIKLIASRHKPHRLLRPYGDIPSLQPRGGKQQNVGVEVDYPHPRVLMRALSQGEAVSP</sequence>
<dbReference type="AlphaFoldDB" id="A0A0Q4B5I1"/>
<dbReference type="EMBL" id="LIIK01000050">
    <property type="protein sequence ID" value="KQM08272.1"/>
    <property type="molecule type" value="Genomic_DNA"/>
</dbReference>
<accession>A0A0Q4B5I1</accession>